<gene>
    <name evidence="1" type="ORF">rCG_54738</name>
</gene>
<protein>
    <submittedName>
        <fullName evidence="1">RCG54738</fullName>
    </submittedName>
</protein>
<dbReference type="AlphaFoldDB" id="A6KU15"/>
<evidence type="ECO:0000313" key="2">
    <source>
        <dbReference type="Proteomes" id="UP000234681"/>
    </source>
</evidence>
<evidence type="ECO:0000313" key="1">
    <source>
        <dbReference type="EMBL" id="EDL83143.1"/>
    </source>
</evidence>
<name>A6KU15_RAT</name>
<organism evidence="1 2">
    <name type="scientific">Rattus norvegicus</name>
    <name type="common">Rat</name>
    <dbReference type="NCBI Taxonomy" id="10116"/>
    <lineage>
        <taxon>Eukaryota</taxon>
        <taxon>Metazoa</taxon>
        <taxon>Chordata</taxon>
        <taxon>Craniata</taxon>
        <taxon>Vertebrata</taxon>
        <taxon>Euteleostomi</taxon>
        <taxon>Mammalia</taxon>
        <taxon>Eutheria</taxon>
        <taxon>Euarchontoglires</taxon>
        <taxon>Glires</taxon>
        <taxon>Rodentia</taxon>
        <taxon>Myomorpha</taxon>
        <taxon>Muroidea</taxon>
        <taxon>Muridae</taxon>
        <taxon>Murinae</taxon>
        <taxon>Rattus</taxon>
    </lineage>
</organism>
<reference evidence="2" key="1">
    <citation type="submission" date="2005-09" db="EMBL/GenBank/DDBJ databases">
        <authorList>
            <person name="Mural R.J."/>
            <person name="Li P.W."/>
            <person name="Adams M.D."/>
            <person name="Amanatides P.G."/>
            <person name="Baden-Tillson H."/>
            <person name="Barnstead M."/>
            <person name="Chin S.H."/>
            <person name="Dew I."/>
            <person name="Evans C.A."/>
            <person name="Ferriera S."/>
            <person name="Flanigan M."/>
            <person name="Fosler C."/>
            <person name="Glodek A."/>
            <person name="Gu Z."/>
            <person name="Holt R.A."/>
            <person name="Jennings D."/>
            <person name="Kraft C.L."/>
            <person name="Lu F."/>
            <person name="Nguyen T."/>
            <person name="Nusskern D.R."/>
            <person name="Pfannkoch C.M."/>
            <person name="Sitter C."/>
            <person name="Sutton G.G."/>
            <person name="Venter J.C."/>
            <person name="Wang Z."/>
            <person name="Woodage T."/>
            <person name="Zheng X.H."/>
            <person name="Zhong F."/>
        </authorList>
    </citation>
    <scope>NUCLEOTIDE SEQUENCE [LARGE SCALE GENOMIC DNA]</scope>
    <source>
        <strain>BN</strain>
        <strain evidence="2">Sprague-Dawley</strain>
    </source>
</reference>
<accession>A6KU15</accession>
<dbReference type="EMBL" id="CH474125">
    <property type="protein sequence ID" value="EDL83143.1"/>
    <property type="molecule type" value="Genomic_DNA"/>
</dbReference>
<sequence length="41" mass="4762">MRESIRSGCAILSTLVFPQFQKGRSFTYRISLLGLRWCLLL</sequence>
<proteinExistence type="predicted"/>
<dbReference type="Proteomes" id="UP000234681">
    <property type="component" value="Chromosome 14"/>
</dbReference>